<comment type="similarity">
    <text evidence="4 10">In the N-terminal section; belongs to the cytidine and deoxycytidylate deaminase family.</text>
</comment>
<dbReference type="GO" id="GO:0009231">
    <property type="term" value="P:riboflavin biosynthetic process"/>
    <property type="evidence" value="ECO:0007669"/>
    <property type="project" value="UniProtKB-UniPathway"/>
</dbReference>
<dbReference type="PANTHER" id="PTHR11079">
    <property type="entry name" value="CYTOSINE DEAMINASE FAMILY MEMBER"/>
    <property type="match status" value="1"/>
</dbReference>
<dbReference type="Gene3D" id="3.40.140.10">
    <property type="entry name" value="Cytidine Deaminase, domain 2"/>
    <property type="match status" value="1"/>
</dbReference>
<evidence type="ECO:0000256" key="3">
    <source>
        <dbReference type="ARBA" id="ARBA00004910"/>
    </source>
</evidence>
<evidence type="ECO:0000256" key="9">
    <source>
        <dbReference type="ARBA" id="ARBA00023268"/>
    </source>
</evidence>
<comment type="catalytic activity">
    <reaction evidence="10">
        <text>2,5-diamino-6-hydroxy-4-(5-phosphoribosylamino)-pyrimidine + H2O + H(+) = 5-amino-6-(5-phospho-D-ribosylamino)uracil + NH4(+)</text>
        <dbReference type="Rhea" id="RHEA:21868"/>
        <dbReference type="ChEBI" id="CHEBI:15377"/>
        <dbReference type="ChEBI" id="CHEBI:15378"/>
        <dbReference type="ChEBI" id="CHEBI:28938"/>
        <dbReference type="ChEBI" id="CHEBI:58453"/>
        <dbReference type="ChEBI" id="CHEBI:58614"/>
        <dbReference type="EC" id="3.5.4.26"/>
    </reaction>
</comment>
<feature type="binding site" evidence="12">
    <location>
        <position position="219"/>
    </location>
    <ligand>
        <name>substrate</name>
    </ligand>
</feature>
<dbReference type="InterPro" id="IPR004794">
    <property type="entry name" value="Eubact_RibD"/>
</dbReference>
<evidence type="ECO:0000256" key="7">
    <source>
        <dbReference type="ARBA" id="ARBA00022723"/>
    </source>
</evidence>
<evidence type="ECO:0000256" key="1">
    <source>
        <dbReference type="ARBA" id="ARBA00002151"/>
    </source>
</evidence>
<dbReference type="InterPro" id="IPR024072">
    <property type="entry name" value="DHFR-like_dom_sf"/>
</dbReference>
<keyword evidence="10" id="KW-0560">Oxidoreductase</keyword>
<dbReference type="GO" id="GO:0008703">
    <property type="term" value="F:5-amino-6-(5-phosphoribosylamino)uracil reductase activity"/>
    <property type="evidence" value="ECO:0007669"/>
    <property type="project" value="UniProtKB-EC"/>
</dbReference>
<dbReference type="PROSITE" id="PS00903">
    <property type="entry name" value="CYT_DCMP_DEAMINASES_1"/>
    <property type="match status" value="1"/>
</dbReference>
<evidence type="ECO:0000259" key="14">
    <source>
        <dbReference type="PROSITE" id="PS51747"/>
    </source>
</evidence>
<reference evidence="15 16" key="1">
    <citation type="submission" date="2014-03" db="EMBL/GenBank/DDBJ databases">
        <title>complete genome sequence of Flavobacteriaceae bacterium JBKA-6.</title>
        <authorList>
            <person name="Takano T."/>
            <person name="Nakamura Y."/>
            <person name="Takuma S."/>
            <person name="Yasuike M."/>
            <person name="Matsuyama T."/>
            <person name="Sakai T."/>
            <person name="Fujiwara A."/>
            <person name="Kimoto K."/>
            <person name="Fukuda Y."/>
            <person name="Kondo H."/>
            <person name="Hirono I."/>
            <person name="Nakayasu C."/>
        </authorList>
    </citation>
    <scope>NUCLEOTIDE SEQUENCE [LARGE SCALE GENOMIC DNA]</scope>
    <source>
        <strain evidence="15 16">JBKA-6</strain>
    </source>
</reference>
<dbReference type="PIRSF" id="PIRSF006769">
    <property type="entry name" value="RibD"/>
    <property type="match status" value="1"/>
</dbReference>
<evidence type="ECO:0000256" key="6">
    <source>
        <dbReference type="ARBA" id="ARBA00022619"/>
    </source>
</evidence>
<dbReference type="OrthoDB" id="9800865at2"/>
<dbReference type="EC" id="1.1.1.193" evidence="10"/>
<feature type="active site" description="Proton donor" evidence="11">
    <location>
        <position position="53"/>
    </location>
</feature>
<dbReference type="PANTHER" id="PTHR11079:SF162">
    <property type="entry name" value="RIBOFLAVIN BIOSYNTHESIS PROTEIN PYRD, CHLOROPLASTIC"/>
    <property type="match status" value="1"/>
</dbReference>
<evidence type="ECO:0000313" key="16">
    <source>
        <dbReference type="Proteomes" id="UP000243197"/>
    </source>
</evidence>
<keyword evidence="10 12" id="KW-0521">NADP</keyword>
<dbReference type="InterPro" id="IPR016192">
    <property type="entry name" value="APOBEC/CMP_deaminase_Zn-bd"/>
</dbReference>
<feature type="binding site" evidence="12">
    <location>
        <position position="161"/>
    </location>
    <ligand>
        <name>NADP(+)</name>
        <dbReference type="ChEBI" id="CHEBI:58349"/>
    </ligand>
</feature>
<comment type="function">
    <text evidence="1 10">Converts 2,5-diamino-6-(ribosylamino)-4(3h)-pyrimidinone 5'-phosphate into 5-amino-6-(ribosylamino)-2,4(1h,3h)-pyrimidinedione 5'-phosphate.</text>
</comment>
<evidence type="ECO:0000256" key="12">
    <source>
        <dbReference type="PIRSR" id="PIRSR006769-2"/>
    </source>
</evidence>
<feature type="binding site" evidence="12">
    <location>
        <position position="212"/>
    </location>
    <ligand>
        <name>NADP(+)</name>
        <dbReference type="ChEBI" id="CHEBI:58349"/>
    </ligand>
</feature>
<evidence type="ECO:0000256" key="2">
    <source>
        <dbReference type="ARBA" id="ARBA00004882"/>
    </source>
</evidence>
<protein>
    <recommendedName>
        <fullName evidence="10">Riboflavin biosynthesis protein RibD</fullName>
    </recommendedName>
    <domain>
        <recommendedName>
            <fullName evidence="10">Diaminohydroxyphosphoribosylaminopyrimidine deaminase</fullName>
            <shortName evidence="10">DRAP deaminase</shortName>
            <ecNumber evidence="10">3.5.4.26</ecNumber>
        </recommendedName>
        <alternativeName>
            <fullName evidence="10">Riboflavin-specific deaminase</fullName>
        </alternativeName>
    </domain>
    <domain>
        <recommendedName>
            <fullName evidence="10">5-amino-6-(5-phosphoribosylamino)uracil reductase</fullName>
            <ecNumber evidence="10">1.1.1.193</ecNumber>
        </recommendedName>
        <alternativeName>
            <fullName evidence="10">HTP reductase</fullName>
        </alternativeName>
    </domain>
</protein>
<dbReference type="AlphaFoldDB" id="A0A1J1EAU2"/>
<keyword evidence="7 10" id="KW-0479">Metal-binding</keyword>
<gene>
    <name evidence="15" type="ORF">JBKA6_1046</name>
</gene>
<feature type="binding site" evidence="12">
    <location>
        <position position="196"/>
    </location>
    <ligand>
        <name>substrate</name>
    </ligand>
</feature>
<dbReference type="RefSeq" id="WP_096686552.1">
    <property type="nucleotide sequence ID" value="NZ_AP014564.1"/>
</dbReference>
<name>A0A1J1EAU2_9FLAO</name>
<evidence type="ECO:0000256" key="8">
    <source>
        <dbReference type="ARBA" id="ARBA00022833"/>
    </source>
</evidence>
<evidence type="ECO:0000256" key="13">
    <source>
        <dbReference type="PIRSR" id="PIRSR006769-3"/>
    </source>
</evidence>
<keyword evidence="9" id="KW-0511">Multifunctional enzyme</keyword>
<proteinExistence type="inferred from homology"/>
<evidence type="ECO:0000256" key="11">
    <source>
        <dbReference type="PIRSR" id="PIRSR006769-1"/>
    </source>
</evidence>
<feature type="domain" description="CMP/dCMP-type deaminase" evidence="14">
    <location>
        <begin position="2"/>
        <end position="129"/>
    </location>
</feature>
<keyword evidence="10" id="KW-0378">Hydrolase</keyword>
<feature type="binding site" evidence="12">
    <location>
        <position position="294"/>
    </location>
    <ligand>
        <name>substrate</name>
    </ligand>
</feature>
<feature type="binding site" evidence="13">
    <location>
        <position position="91"/>
    </location>
    <ligand>
        <name>Zn(2+)</name>
        <dbReference type="ChEBI" id="CHEBI:29105"/>
        <note>catalytic</note>
    </ligand>
</feature>
<dbReference type="Gene3D" id="3.40.430.10">
    <property type="entry name" value="Dihydrofolate Reductase, subunit A"/>
    <property type="match status" value="1"/>
</dbReference>
<comment type="pathway">
    <text evidence="2 10">Cofactor biosynthesis; riboflavin biosynthesis; 5-amino-6-(D-ribitylamino)uracil from GTP: step 2/4.</text>
</comment>
<dbReference type="EC" id="3.5.4.26" evidence="10"/>
<comment type="catalytic activity">
    <reaction evidence="10">
        <text>5-amino-6-(5-phospho-D-ribitylamino)uracil + NADP(+) = 5-amino-6-(5-phospho-D-ribosylamino)uracil + NADPH + H(+)</text>
        <dbReference type="Rhea" id="RHEA:17845"/>
        <dbReference type="ChEBI" id="CHEBI:15378"/>
        <dbReference type="ChEBI" id="CHEBI:57783"/>
        <dbReference type="ChEBI" id="CHEBI:58349"/>
        <dbReference type="ChEBI" id="CHEBI:58421"/>
        <dbReference type="ChEBI" id="CHEBI:58453"/>
        <dbReference type="EC" id="1.1.1.193"/>
    </reaction>
</comment>
<feature type="binding site" evidence="12">
    <location>
        <position position="216"/>
    </location>
    <ligand>
        <name>substrate</name>
    </ligand>
</feature>
<dbReference type="InterPro" id="IPR016193">
    <property type="entry name" value="Cytidine_deaminase-like"/>
</dbReference>
<feature type="binding site" evidence="12">
    <location>
        <begin position="296"/>
        <end position="302"/>
    </location>
    <ligand>
        <name>NADP(+)</name>
        <dbReference type="ChEBI" id="CHEBI:58349"/>
    </ligand>
</feature>
<dbReference type="PROSITE" id="PS51747">
    <property type="entry name" value="CYT_DCMP_DEAMINASES_2"/>
    <property type="match status" value="1"/>
</dbReference>
<dbReference type="KEGG" id="ise:JBKA6_1046"/>
<evidence type="ECO:0000256" key="10">
    <source>
        <dbReference type="PIRNR" id="PIRNR006769"/>
    </source>
</evidence>
<comment type="pathway">
    <text evidence="3 10">Cofactor biosynthesis; riboflavin biosynthesis; 5-amino-6-(D-ribitylamino)uracil from GTP: step 3/4.</text>
</comment>
<keyword evidence="16" id="KW-1185">Reference proteome</keyword>
<keyword evidence="6 10" id="KW-0686">Riboflavin biosynthesis</keyword>
<feature type="binding site" evidence="13">
    <location>
        <position position="51"/>
    </location>
    <ligand>
        <name>Zn(2+)</name>
        <dbReference type="ChEBI" id="CHEBI:29105"/>
        <note>catalytic</note>
    </ligand>
</feature>
<dbReference type="CDD" id="cd01284">
    <property type="entry name" value="Riboflavin_deaminase-reductase"/>
    <property type="match status" value="1"/>
</dbReference>
<organism evidence="15 16">
    <name type="scientific">Ichthyobacterium seriolicida</name>
    <dbReference type="NCBI Taxonomy" id="242600"/>
    <lineage>
        <taxon>Bacteria</taxon>
        <taxon>Pseudomonadati</taxon>
        <taxon>Bacteroidota</taxon>
        <taxon>Flavobacteriia</taxon>
        <taxon>Flavobacteriales</taxon>
        <taxon>Ichthyobacteriaceae</taxon>
        <taxon>Ichthyobacterium</taxon>
    </lineage>
</organism>
<dbReference type="SUPFAM" id="SSF53927">
    <property type="entry name" value="Cytidine deaminase-like"/>
    <property type="match status" value="1"/>
</dbReference>
<dbReference type="Pfam" id="PF01872">
    <property type="entry name" value="RibD_C"/>
    <property type="match status" value="1"/>
</dbReference>
<dbReference type="EMBL" id="AP014564">
    <property type="protein sequence ID" value="BAV95059.1"/>
    <property type="molecule type" value="Genomic_DNA"/>
</dbReference>
<dbReference type="UniPathway" id="UPA00275">
    <property type="reaction ID" value="UER00401"/>
</dbReference>
<keyword evidence="8 10" id="KW-0862">Zinc</keyword>
<comment type="cofactor">
    <cofactor evidence="10 13">
        <name>Zn(2+)</name>
        <dbReference type="ChEBI" id="CHEBI:29105"/>
    </cofactor>
    <text evidence="10 13">Binds 1 zinc ion.</text>
</comment>
<comment type="similarity">
    <text evidence="5 10">In the C-terminal section; belongs to the HTP reductase family.</text>
</comment>
<accession>A0A1J1EAU2</accession>
<dbReference type="Proteomes" id="UP000243197">
    <property type="component" value="Chromosome"/>
</dbReference>
<feature type="binding site" evidence="13">
    <location>
        <position position="82"/>
    </location>
    <ligand>
        <name>Zn(2+)</name>
        <dbReference type="ChEBI" id="CHEBI:29105"/>
        <note>catalytic</note>
    </ligand>
</feature>
<dbReference type="NCBIfam" id="TIGR00326">
    <property type="entry name" value="eubact_ribD"/>
    <property type="match status" value="1"/>
</dbReference>
<evidence type="ECO:0000256" key="4">
    <source>
        <dbReference type="ARBA" id="ARBA00005259"/>
    </source>
</evidence>
<dbReference type="GO" id="GO:0008270">
    <property type="term" value="F:zinc ion binding"/>
    <property type="evidence" value="ECO:0007669"/>
    <property type="project" value="InterPro"/>
</dbReference>
<dbReference type="InterPro" id="IPR002734">
    <property type="entry name" value="RibDG_C"/>
</dbReference>
<feature type="binding site" evidence="12">
    <location>
        <position position="208"/>
    </location>
    <ligand>
        <name>NADP(+)</name>
        <dbReference type="ChEBI" id="CHEBI:58349"/>
    </ligand>
</feature>
<evidence type="ECO:0000313" key="15">
    <source>
        <dbReference type="EMBL" id="BAV95059.1"/>
    </source>
</evidence>
<sequence>MSTDEKYMRRCIELAYNGVGLVAPNPMVGAVLVLNDRIIGEGWHREYGAQHAEVVAINHAIKNLDNQDLLSDCTLYVNLEPCIHFGKTPPCCDLILKKKISRIVIGSRDTNKHIEGSSIERFKENGQEVRMGVLEEECRYLNRRFFIFYEKKRPYIILKWAQSKDGFIDINRDERINKSPVSISNDLSRQLVHKWRTEEYGITVGKTTVEKDNPKLNSRYWSGKNPVRISLDRELSIPSHYNIYDNSQSTIIFTNRDISSTHNTDFKKIDFSKEILPQILEYLFLKNVQSIIVEGGSVLINSFIESKLWDEIKCFIGLSTLKEGVRAPYIKNATLESTHKVDDDILNIYSNSIN</sequence>
<dbReference type="Pfam" id="PF00383">
    <property type="entry name" value="dCMP_cyt_deam_1"/>
    <property type="match status" value="1"/>
</dbReference>
<evidence type="ECO:0000256" key="5">
    <source>
        <dbReference type="ARBA" id="ARBA00007417"/>
    </source>
</evidence>
<dbReference type="GO" id="GO:0008835">
    <property type="term" value="F:diaminohydroxyphosphoribosylaminopyrimidine deaminase activity"/>
    <property type="evidence" value="ECO:0007669"/>
    <property type="project" value="UniProtKB-EC"/>
</dbReference>
<dbReference type="InterPro" id="IPR002125">
    <property type="entry name" value="CMP_dCMP_dom"/>
</dbReference>
<dbReference type="SUPFAM" id="SSF53597">
    <property type="entry name" value="Dihydrofolate reductase-like"/>
    <property type="match status" value="1"/>
</dbReference>